<keyword evidence="8" id="KW-0805">Transcription regulation</keyword>
<dbReference type="Gene3D" id="2.60.120.650">
    <property type="entry name" value="Cupin"/>
    <property type="match status" value="1"/>
</dbReference>
<evidence type="ECO:0000256" key="10">
    <source>
        <dbReference type="ARBA" id="ARBA00023242"/>
    </source>
</evidence>
<keyword evidence="4" id="KW-0156">Chromatin regulator</keyword>
<dbReference type="InterPro" id="IPR003347">
    <property type="entry name" value="JmjC_dom"/>
</dbReference>
<proteinExistence type="inferred from homology"/>
<dbReference type="GO" id="GO:0106140">
    <property type="term" value="F:P-TEFb complex binding"/>
    <property type="evidence" value="ECO:0007669"/>
    <property type="project" value="TreeGrafter"/>
</dbReference>
<keyword evidence="6" id="KW-0560">Oxidoreductase</keyword>
<dbReference type="GO" id="GO:0046872">
    <property type="term" value="F:metal ion binding"/>
    <property type="evidence" value="ECO:0007669"/>
    <property type="project" value="UniProtKB-KW"/>
</dbReference>
<protein>
    <recommendedName>
        <fullName evidence="13">JmjC domain-containing protein</fullName>
    </recommendedName>
</protein>
<dbReference type="InterPro" id="IPR050910">
    <property type="entry name" value="JMJD6_ArgDemeth/LysHydrox"/>
</dbReference>
<keyword evidence="5" id="KW-0223">Dioxygenase</keyword>
<evidence type="ECO:0000256" key="8">
    <source>
        <dbReference type="ARBA" id="ARBA00023015"/>
    </source>
</evidence>
<organism evidence="14 15">
    <name type="scientific">Adineta ricciae</name>
    <name type="common">Rotifer</name>
    <dbReference type="NCBI Taxonomy" id="249248"/>
    <lineage>
        <taxon>Eukaryota</taxon>
        <taxon>Metazoa</taxon>
        <taxon>Spiralia</taxon>
        <taxon>Gnathifera</taxon>
        <taxon>Rotifera</taxon>
        <taxon>Eurotatoria</taxon>
        <taxon>Bdelloidea</taxon>
        <taxon>Adinetida</taxon>
        <taxon>Adinetidae</taxon>
        <taxon>Adineta</taxon>
    </lineage>
</organism>
<dbReference type="PANTHER" id="PTHR12480">
    <property type="entry name" value="ARGININE DEMETHYLASE AND LYSYL-HYDROXYLASE JMJD"/>
    <property type="match status" value="1"/>
</dbReference>
<reference evidence="14" key="1">
    <citation type="submission" date="2021-02" db="EMBL/GenBank/DDBJ databases">
        <authorList>
            <person name="Nowell W R."/>
        </authorList>
    </citation>
    <scope>NUCLEOTIDE SEQUENCE</scope>
</reference>
<dbReference type="SMART" id="SM00558">
    <property type="entry name" value="JmjC"/>
    <property type="match status" value="1"/>
</dbReference>
<evidence type="ECO:0000259" key="13">
    <source>
        <dbReference type="PROSITE" id="PS51184"/>
    </source>
</evidence>
<keyword evidence="9" id="KW-0804">Transcription</keyword>
<feature type="compositionally biased region" description="Basic and acidic residues" evidence="12">
    <location>
        <begin position="372"/>
        <end position="382"/>
    </location>
</feature>
<comment type="caution">
    <text evidence="14">The sequence shown here is derived from an EMBL/GenBank/DDBJ whole genome shotgun (WGS) entry which is preliminary data.</text>
</comment>
<evidence type="ECO:0000256" key="11">
    <source>
        <dbReference type="ARBA" id="ARBA00038068"/>
    </source>
</evidence>
<evidence type="ECO:0000256" key="5">
    <source>
        <dbReference type="ARBA" id="ARBA00022964"/>
    </source>
</evidence>
<dbReference type="EMBL" id="CAJNOR010000987">
    <property type="protein sequence ID" value="CAF1051242.1"/>
    <property type="molecule type" value="Genomic_DNA"/>
</dbReference>
<dbReference type="PANTHER" id="PTHR12480:SF32">
    <property type="entry name" value="BIFUNCTIONAL ARGININE DEMETHYLASE AND LYSYL-HYDROXYLASE JMJD6"/>
    <property type="match status" value="1"/>
</dbReference>
<keyword evidence="10" id="KW-0539">Nucleus</keyword>
<evidence type="ECO:0000256" key="6">
    <source>
        <dbReference type="ARBA" id="ARBA00023002"/>
    </source>
</evidence>
<dbReference type="GO" id="GO:0005634">
    <property type="term" value="C:nucleus"/>
    <property type="evidence" value="ECO:0007669"/>
    <property type="project" value="UniProtKB-SubCell"/>
</dbReference>
<evidence type="ECO:0000256" key="12">
    <source>
        <dbReference type="SAM" id="MobiDB-lite"/>
    </source>
</evidence>
<dbReference type="SUPFAM" id="SSF51197">
    <property type="entry name" value="Clavaminate synthase-like"/>
    <property type="match status" value="1"/>
</dbReference>
<dbReference type="GO" id="GO:0033749">
    <property type="term" value="F:histone H4R3 demethylase activity"/>
    <property type="evidence" value="ECO:0007669"/>
    <property type="project" value="TreeGrafter"/>
</dbReference>
<dbReference type="Gene3D" id="1.20.1280.270">
    <property type="match status" value="1"/>
</dbReference>
<evidence type="ECO:0000313" key="14">
    <source>
        <dbReference type="EMBL" id="CAF1051242.1"/>
    </source>
</evidence>
<sequence length="391" mass="45549">MNSRTLKRISSVRLKARSELKPEEWEQHHYYYDQNVVSCFKNQIERIDARNITREEFIEKYERPAKPVIIQHLIDDWPAFEKWTVEKLGRKYRNQRFKVGEDDDGKSVKLKMKYFLDYASNNHDDSPLYLFESSFGEHPKKKRLIDDYDVPEYFTEDLFQLVGEHRRPPYRWWCIGPQRSGTGIHIDPLGTSAWNALISGHKRWCIFPPSTPRELLKPTSSDSPKNKDEGITWFKVIYPRTQLSSWPKQYPCLEAVQYPGEVIFVPGGYWHVVLNMDLTVAVTQNFCSSVNFPTVWTRVVRSRPKMSKKFLERLKRRRPDLARLTEKIDVNGDTGPRSDTSSSSSSSSSADSSPDSTDESDTESKPTGNHQRSFEKGDESVVKKIRVSEQQ</sequence>
<comment type="similarity">
    <text evidence="11">Belongs to the JMJD6 family.</text>
</comment>
<dbReference type="Pfam" id="PF02373">
    <property type="entry name" value="JmjC"/>
    <property type="match status" value="1"/>
</dbReference>
<gene>
    <name evidence="14" type="ORF">XAT740_LOCUS15784</name>
</gene>
<dbReference type="Proteomes" id="UP000663828">
    <property type="component" value="Unassembled WGS sequence"/>
</dbReference>
<evidence type="ECO:0000313" key="15">
    <source>
        <dbReference type="Proteomes" id="UP000663828"/>
    </source>
</evidence>
<dbReference type="GO" id="GO:0005737">
    <property type="term" value="C:cytoplasm"/>
    <property type="evidence" value="ECO:0007669"/>
    <property type="project" value="TreeGrafter"/>
</dbReference>
<keyword evidence="3" id="KW-0479">Metal-binding</keyword>
<evidence type="ECO:0000256" key="2">
    <source>
        <dbReference type="ARBA" id="ARBA00004123"/>
    </source>
</evidence>
<dbReference type="AlphaFoldDB" id="A0A814KDQ4"/>
<feature type="region of interest" description="Disordered" evidence="12">
    <location>
        <begin position="322"/>
        <end position="391"/>
    </location>
</feature>
<dbReference type="PROSITE" id="PS51184">
    <property type="entry name" value="JMJC"/>
    <property type="match status" value="1"/>
</dbReference>
<name>A0A814KDQ4_ADIRI</name>
<comment type="cofactor">
    <cofactor evidence="1">
        <name>Fe(2+)</name>
        <dbReference type="ChEBI" id="CHEBI:29033"/>
    </cofactor>
</comment>
<evidence type="ECO:0000256" key="3">
    <source>
        <dbReference type="ARBA" id="ARBA00022723"/>
    </source>
</evidence>
<evidence type="ECO:0000256" key="4">
    <source>
        <dbReference type="ARBA" id="ARBA00022853"/>
    </source>
</evidence>
<feature type="domain" description="JmjC" evidence="13">
    <location>
        <begin position="139"/>
        <end position="303"/>
    </location>
</feature>
<comment type="subcellular location">
    <subcellularLocation>
        <location evidence="2">Nucleus</location>
    </subcellularLocation>
</comment>
<evidence type="ECO:0000256" key="9">
    <source>
        <dbReference type="ARBA" id="ARBA00023163"/>
    </source>
</evidence>
<accession>A0A814KDQ4</accession>
<keyword evidence="7" id="KW-0408">Iron</keyword>
<evidence type="ECO:0000256" key="1">
    <source>
        <dbReference type="ARBA" id="ARBA00001954"/>
    </source>
</evidence>
<feature type="compositionally biased region" description="Low complexity" evidence="12">
    <location>
        <begin position="338"/>
        <end position="355"/>
    </location>
</feature>
<evidence type="ECO:0000256" key="7">
    <source>
        <dbReference type="ARBA" id="ARBA00023004"/>
    </source>
</evidence>
<keyword evidence="15" id="KW-1185">Reference proteome</keyword>